<comment type="caution">
    <text evidence="5">The sequence shown here is derived from an EMBL/GenBank/DDBJ whole genome shotgun (WGS) entry which is preliminary data.</text>
</comment>
<dbReference type="InterPro" id="IPR011990">
    <property type="entry name" value="TPR-like_helical_dom_sf"/>
</dbReference>
<evidence type="ECO:0000313" key="5">
    <source>
        <dbReference type="EMBL" id="PZX39148.1"/>
    </source>
</evidence>
<dbReference type="InterPro" id="IPR039565">
    <property type="entry name" value="BamD-like"/>
</dbReference>
<proteinExistence type="predicted"/>
<dbReference type="Proteomes" id="UP000248584">
    <property type="component" value="Unassembled WGS sequence"/>
</dbReference>
<dbReference type="Pfam" id="PF13525">
    <property type="entry name" value="YfiO"/>
    <property type="match status" value="2"/>
</dbReference>
<evidence type="ECO:0000256" key="3">
    <source>
        <dbReference type="ARBA" id="ARBA00023237"/>
    </source>
</evidence>
<accession>A0ABX5PWT4</accession>
<evidence type="ECO:0000256" key="1">
    <source>
        <dbReference type="ARBA" id="ARBA00022729"/>
    </source>
</evidence>
<dbReference type="SUPFAM" id="SSF48452">
    <property type="entry name" value="TPR-like"/>
    <property type="match status" value="1"/>
</dbReference>
<dbReference type="RefSeq" id="WP_015364217.1">
    <property type="nucleotide sequence ID" value="NZ_QKZR01000004.1"/>
</dbReference>
<gene>
    <name evidence="5" type="ORF">LX97_02514</name>
</gene>
<keyword evidence="2" id="KW-0472">Membrane</keyword>
<feature type="domain" description="Outer membrane lipoprotein BamD-like" evidence="4">
    <location>
        <begin position="40"/>
        <end position="174"/>
    </location>
</feature>
<evidence type="ECO:0000256" key="2">
    <source>
        <dbReference type="ARBA" id="ARBA00023136"/>
    </source>
</evidence>
<dbReference type="NCBIfam" id="TIGR03302">
    <property type="entry name" value="OM_YfiO"/>
    <property type="match status" value="1"/>
</dbReference>
<sequence>MKNLIVVIILVATLASCGSYQKALKSEDNLEKVAMIDTLMAKGKYGKSLALFEQIIPVYRGTDSAADMAIKYAKALYEDESYINSAYQYERFITSHPTNPNAQLALFMAAKSHYQMSPVYSKDQTDTNIALTKLQEYINVYPSGDYTDEANVMVEELRDKLDKKAYEIAKQYHHFGNFRGGYISAISAFENFILDHPGSDYQDDAQFYLLDSQFQYGINSFAELVPERLAKAKEYYDIFAKRYPNSEYKEDADEIMEKIEEYNSQNTSK</sequence>
<evidence type="ECO:0000259" key="4">
    <source>
        <dbReference type="Pfam" id="PF13525"/>
    </source>
</evidence>
<keyword evidence="1" id="KW-0732">Signal</keyword>
<dbReference type="Gene3D" id="1.25.40.10">
    <property type="entry name" value="Tetratricopeptide repeat domain"/>
    <property type="match status" value="1"/>
</dbReference>
<keyword evidence="6" id="KW-1185">Reference proteome</keyword>
<name>A0ABX5PWT4_9FLAO</name>
<feature type="domain" description="Outer membrane lipoprotein BamD-like" evidence="4">
    <location>
        <begin position="182"/>
        <end position="261"/>
    </location>
</feature>
<protein>
    <submittedName>
        <fullName evidence="5">Beta-barrel assembly machine subunit BamD</fullName>
    </submittedName>
</protein>
<reference evidence="5 6" key="1">
    <citation type="submission" date="2018-06" db="EMBL/GenBank/DDBJ databases">
        <title>Genomic Encyclopedia of Archaeal and Bacterial Type Strains, Phase II (KMG-II): from individual species to whole genera.</title>
        <authorList>
            <person name="Goeker M."/>
        </authorList>
    </citation>
    <scope>NUCLEOTIDE SEQUENCE [LARGE SCALE GENOMIC DNA]</scope>
    <source>
        <strain evidence="5 6">DSM 17205</strain>
    </source>
</reference>
<organism evidence="5 6">
    <name type="scientific">Nonlabens dokdonensis</name>
    <dbReference type="NCBI Taxonomy" id="328515"/>
    <lineage>
        <taxon>Bacteria</taxon>
        <taxon>Pseudomonadati</taxon>
        <taxon>Bacteroidota</taxon>
        <taxon>Flavobacteriia</taxon>
        <taxon>Flavobacteriales</taxon>
        <taxon>Flavobacteriaceae</taxon>
        <taxon>Nonlabens</taxon>
    </lineage>
</organism>
<dbReference type="PROSITE" id="PS51257">
    <property type="entry name" value="PROKAR_LIPOPROTEIN"/>
    <property type="match status" value="1"/>
</dbReference>
<keyword evidence="3" id="KW-0998">Cell outer membrane</keyword>
<evidence type="ECO:0000313" key="6">
    <source>
        <dbReference type="Proteomes" id="UP000248584"/>
    </source>
</evidence>
<dbReference type="EMBL" id="QKZR01000004">
    <property type="protein sequence ID" value="PZX39148.1"/>
    <property type="molecule type" value="Genomic_DNA"/>
</dbReference>
<dbReference type="InterPro" id="IPR017689">
    <property type="entry name" value="BamD"/>
</dbReference>